<evidence type="ECO:0000313" key="2">
    <source>
        <dbReference type="Proteomes" id="UP000029554"/>
    </source>
</evidence>
<keyword evidence="2" id="KW-1185">Reference proteome</keyword>
<dbReference type="RefSeq" id="WP_035127407.1">
    <property type="nucleotide sequence ID" value="NZ_JRHH01000004.1"/>
</dbReference>
<dbReference type="Proteomes" id="UP000029554">
    <property type="component" value="Unassembled WGS sequence"/>
</dbReference>
<sequence>MDKIITRPQKFTEFFGLKIEQDELNFLDIYAHQDIALFLDPFGISAMGTKWSKECENQIATYFQYLLDSIKVGDKQTIKKLLSALHEVNEVALGYSQNGSTGRGIGPKQAKEIQSAFETSQAAISGDIKDIADCALLIPGINRDKISDITSNILKKQLIEFTKEQCDLYSIPTKRVAISAFDFEILNFKSYFDYLPIVNGKPKILLPITSVRQDPELSKDKYYRNFVLEFLRAEHSHAGDSLASVLKNGTIKVTIADLKKTYPMGTDFLYDFTKKNPKILEKYKEELRRTALKGEKAKLEPKRRILSADERIEILKKIETGTKEATNFHKITFDNLIEIFGNRLYDPKGEVKINDGRKRIDIVFNNNEKGFFHQLNNLNKIHCPKIFVECKNYGKELGNPEIDQLQTRFSKQRGMFGILLCRTIENKAKMIQRCKDVLHDREGYIIVLEDKDIEQLLKLKEKNEETKIDQFMNQKLDEIIM</sequence>
<dbReference type="eggNOG" id="ENOG502ZABR">
    <property type="taxonomic scope" value="Bacteria"/>
</dbReference>
<name>A0A095UZ33_9FLAO</name>
<proteinExistence type="predicted"/>
<dbReference type="STRING" id="1453498.LG45_12045"/>
<evidence type="ECO:0000313" key="1">
    <source>
        <dbReference type="EMBL" id="KGD67840.1"/>
    </source>
</evidence>
<dbReference type="OrthoDB" id="6691177at2"/>
<reference evidence="1 2" key="1">
    <citation type="submission" date="2014-09" db="EMBL/GenBank/DDBJ databases">
        <title>Whole Genome Shotgun of Flavobacterium aquatile LMG 4008.</title>
        <authorList>
            <person name="Gale A.N."/>
            <person name="Pipes S.E."/>
            <person name="Newman J.D."/>
        </authorList>
    </citation>
    <scope>NUCLEOTIDE SEQUENCE [LARGE SCALE GENOMIC DNA]</scope>
    <source>
        <strain evidence="1 2">LMG 4008</strain>
    </source>
</reference>
<evidence type="ECO:0008006" key="3">
    <source>
        <dbReference type="Google" id="ProtNLM"/>
    </source>
</evidence>
<gene>
    <name evidence="1" type="ORF">LG45_12045</name>
</gene>
<dbReference type="EMBL" id="JRHH01000004">
    <property type="protein sequence ID" value="KGD67840.1"/>
    <property type="molecule type" value="Genomic_DNA"/>
</dbReference>
<accession>A0A095UZ33</accession>
<organism evidence="1 2">
    <name type="scientific">Flavobacterium aquatile LMG 4008 = ATCC 11947</name>
    <dbReference type="NCBI Taxonomy" id="1453498"/>
    <lineage>
        <taxon>Bacteria</taxon>
        <taxon>Pseudomonadati</taxon>
        <taxon>Bacteroidota</taxon>
        <taxon>Flavobacteriia</taxon>
        <taxon>Flavobacteriales</taxon>
        <taxon>Flavobacteriaceae</taxon>
        <taxon>Flavobacterium</taxon>
    </lineage>
</organism>
<protein>
    <recommendedName>
        <fullName evidence="3">Restriction endonuclease type IV Mrr domain-containing protein</fullName>
    </recommendedName>
</protein>
<comment type="caution">
    <text evidence="1">The sequence shown here is derived from an EMBL/GenBank/DDBJ whole genome shotgun (WGS) entry which is preliminary data.</text>
</comment>
<dbReference type="AlphaFoldDB" id="A0A095UZ33"/>